<dbReference type="AlphaFoldDB" id="A0A398BZD0"/>
<dbReference type="EMBL" id="QXXQ01000003">
    <property type="protein sequence ID" value="RID92653.1"/>
    <property type="molecule type" value="Genomic_DNA"/>
</dbReference>
<sequence length="184" mass="19342">MEVIRPEALATLSRWRESAFAVALGAFGLWLAGRGGWVFGPLGLAIAAAGAAFLILALRRARFRQNSIGPGLVELDESQITYFGPTGGGAVSLRELVELRLLARSGRRFWRLKQADGQALLVPIDATGAERLFDAFSALPGMDSQTLVAALAPVGGAVSGGLPAPATDTLGPVIWHRAARRALT</sequence>
<keyword evidence="1" id="KW-1133">Transmembrane helix</keyword>
<evidence type="ECO:0000313" key="3">
    <source>
        <dbReference type="Proteomes" id="UP000266649"/>
    </source>
</evidence>
<evidence type="ECO:0000313" key="2">
    <source>
        <dbReference type="EMBL" id="RID92653.1"/>
    </source>
</evidence>
<protein>
    <submittedName>
        <fullName evidence="2">Uncharacterized protein</fullName>
    </submittedName>
</protein>
<feature type="transmembrane region" description="Helical" evidence="1">
    <location>
        <begin position="38"/>
        <end position="58"/>
    </location>
</feature>
<name>A0A398BZD0_9RHOB</name>
<feature type="transmembrane region" description="Helical" evidence="1">
    <location>
        <begin position="15"/>
        <end position="32"/>
    </location>
</feature>
<comment type="caution">
    <text evidence="2">The sequence shown here is derived from an EMBL/GenBank/DDBJ whole genome shotgun (WGS) entry which is preliminary data.</text>
</comment>
<proteinExistence type="predicted"/>
<keyword evidence="1" id="KW-0472">Membrane</keyword>
<accession>A0A398BZD0</accession>
<dbReference type="OrthoDB" id="7851333at2"/>
<organism evidence="2 3">
    <name type="scientific">Gemmobacter lutimaris</name>
    <dbReference type="NCBI Taxonomy" id="2306023"/>
    <lineage>
        <taxon>Bacteria</taxon>
        <taxon>Pseudomonadati</taxon>
        <taxon>Pseudomonadota</taxon>
        <taxon>Alphaproteobacteria</taxon>
        <taxon>Rhodobacterales</taxon>
        <taxon>Paracoccaceae</taxon>
        <taxon>Gemmobacter</taxon>
    </lineage>
</organism>
<gene>
    <name evidence="2" type="ORF">D2N39_06640</name>
</gene>
<keyword evidence="1" id="KW-0812">Transmembrane</keyword>
<dbReference type="Proteomes" id="UP000266649">
    <property type="component" value="Unassembled WGS sequence"/>
</dbReference>
<keyword evidence="3" id="KW-1185">Reference proteome</keyword>
<evidence type="ECO:0000256" key="1">
    <source>
        <dbReference type="SAM" id="Phobius"/>
    </source>
</evidence>
<reference evidence="2 3" key="1">
    <citation type="submission" date="2018-09" db="EMBL/GenBank/DDBJ databases">
        <title>Gemmobacter lutimaris sp. nov., a marine bacterium isolated from tidal flat.</title>
        <authorList>
            <person name="Lee D.W."/>
            <person name="Yoo Y."/>
            <person name="Kim J.-J."/>
            <person name="Kim B.S."/>
        </authorList>
    </citation>
    <scope>NUCLEOTIDE SEQUENCE [LARGE SCALE GENOMIC DNA]</scope>
    <source>
        <strain evidence="2 3">YJ-T1-11</strain>
    </source>
</reference>